<gene>
    <name evidence="3" type="primary">LOC103168903</name>
</gene>
<dbReference type="OMA" id="DIFTWIN"/>
<organism evidence="3 4">
    <name type="scientific">Ornithorhynchus anatinus</name>
    <name type="common">Duckbill platypus</name>
    <dbReference type="NCBI Taxonomy" id="9258"/>
    <lineage>
        <taxon>Eukaryota</taxon>
        <taxon>Metazoa</taxon>
        <taxon>Chordata</taxon>
        <taxon>Craniata</taxon>
        <taxon>Vertebrata</taxon>
        <taxon>Euteleostomi</taxon>
        <taxon>Mammalia</taxon>
        <taxon>Monotremata</taxon>
        <taxon>Ornithorhynchidae</taxon>
        <taxon>Ornithorhynchus</taxon>
    </lineage>
</organism>
<dbReference type="Bgee" id="ENSOANG00000032250">
    <property type="expression patterns" value="Expressed in cerebellum and 2 other cell types or tissues"/>
</dbReference>
<dbReference type="InParanoid" id="K7EBV1"/>
<dbReference type="PANTHER" id="PTHR33590">
    <property type="entry name" value="GLUTENIN, HIGH MOLECULAR WEIGHT SUBUNIT PW212-RELATED PROTEIN"/>
    <property type="match status" value="1"/>
</dbReference>
<name>K7EBV1_ORNAN</name>
<accession>K7EBV1</accession>
<feature type="region of interest" description="Disordered" evidence="1">
    <location>
        <begin position="454"/>
        <end position="485"/>
    </location>
</feature>
<feature type="compositionally biased region" description="Gly residues" evidence="1">
    <location>
        <begin position="274"/>
        <end position="283"/>
    </location>
</feature>
<dbReference type="Pfam" id="PF20870">
    <property type="entry name" value="FAM186A-B_N"/>
    <property type="match status" value="2"/>
</dbReference>
<reference evidence="3 4" key="1">
    <citation type="journal article" date="2008" name="Nature">
        <title>Genome analysis of the platypus reveals unique signatures of evolution.</title>
        <authorList>
            <person name="Warren W.C."/>
            <person name="Hillier L.W."/>
            <person name="Marshall Graves J.A."/>
            <person name="Birney E."/>
            <person name="Ponting C.P."/>
            <person name="Grutzner F."/>
            <person name="Belov K."/>
            <person name="Miller W."/>
            <person name="Clarke L."/>
            <person name="Chinwalla A.T."/>
            <person name="Yang S.P."/>
            <person name="Heger A."/>
            <person name="Locke D.P."/>
            <person name="Miethke P."/>
            <person name="Waters P.D."/>
            <person name="Veyrunes F."/>
            <person name="Fulton L."/>
            <person name="Fulton B."/>
            <person name="Graves T."/>
            <person name="Wallis J."/>
            <person name="Puente X.S."/>
            <person name="Lopez-Otin C."/>
            <person name="Ordonez G.R."/>
            <person name="Eichler E.E."/>
            <person name="Chen L."/>
            <person name="Cheng Z."/>
            <person name="Deakin J.E."/>
            <person name="Alsop A."/>
            <person name="Thompson K."/>
            <person name="Kirby P."/>
            <person name="Papenfuss A.T."/>
            <person name="Wakefield M.J."/>
            <person name="Olender T."/>
            <person name="Lancet D."/>
            <person name="Huttley G.A."/>
            <person name="Smit A.F."/>
            <person name="Pask A."/>
            <person name="Temple-Smith P."/>
            <person name="Batzer M.A."/>
            <person name="Walker J.A."/>
            <person name="Konkel M.K."/>
            <person name="Harris R.S."/>
            <person name="Whittington C.M."/>
            <person name="Wong E.S."/>
            <person name="Gemmell N.J."/>
            <person name="Buschiazzo E."/>
            <person name="Vargas Jentzsch I.M."/>
            <person name="Merkel A."/>
            <person name="Schmitz J."/>
            <person name="Zemann A."/>
            <person name="Churakov G."/>
            <person name="Kriegs J.O."/>
            <person name="Brosius J."/>
            <person name="Murchison E.P."/>
            <person name="Sachidanandam R."/>
            <person name="Smith C."/>
            <person name="Hannon G.J."/>
            <person name="Tsend-Ayush E."/>
            <person name="McMillan D."/>
            <person name="Attenborough R."/>
            <person name="Rens W."/>
            <person name="Ferguson-Smith M."/>
            <person name="Lefevre C.M."/>
            <person name="Sharp J.A."/>
            <person name="Nicholas K.R."/>
            <person name="Ray D.A."/>
            <person name="Kube M."/>
            <person name="Reinhardt R."/>
            <person name="Pringle T.H."/>
            <person name="Taylor J."/>
            <person name="Jones R.C."/>
            <person name="Nixon B."/>
            <person name="Dacheux J.L."/>
            <person name="Niwa H."/>
            <person name="Sekita Y."/>
            <person name="Huang X."/>
            <person name="Stark A."/>
            <person name="Kheradpour P."/>
            <person name="Kellis M."/>
            <person name="Flicek P."/>
            <person name="Chen Y."/>
            <person name="Webber C."/>
            <person name="Hardison R."/>
            <person name="Nelson J."/>
            <person name="Hallsworth-Pepin K."/>
            <person name="Delehaunty K."/>
            <person name="Markovic C."/>
            <person name="Minx P."/>
            <person name="Feng Y."/>
            <person name="Kremitzki C."/>
            <person name="Mitreva M."/>
            <person name="Glasscock J."/>
            <person name="Wylie T."/>
            <person name="Wohldmann P."/>
            <person name="Thiru P."/>
            <person name="Nhan M.N."/>
            <person name="Pohl C.S."/>
            <person name="Smith S.M."/>
            <person name="Hou S."/>
            <person name="Nefedov M."/>
            <person name="de Jong P.J."/>
            <person name="Renfree M.B."/>
            <person name="Mardis E.R."/>
            <person name="Wilson R.K."/>
        </authorList>
    </citation>
    <scope>NUCLEOTIDE SEQUENCE [LARGE SCALE GENOMIC DNA]</scope>
    <source>
        <strain evidence="3 4">Glennie</strain>
    </source>
</reference>
<feature type="compositionally biased region" description="Basic and acidic residues" evidence="1">
    <location>
        <begin position="523"/>
        <end position="537"/>
    </location>
</feature>
<dbReference type="AlphaFoldDB" id="K7EBV1"/>
<evidence type="ECO:0000259" key="2">
    <source>
        <dbReference type="Pfam" id="PF20870"/>
    </source>
</evidence>
<feature type="domain" description="FAM186A/B N-terminal" evidence="2">
    <location>
        <begin position="55"/>
        <end position="189"/>
    </location>
</feature>
<sequence>MEREKPSHLPPPTQPGRTSETLPAAAGTGSAGLQSIKTGCLWHRVGPSPTARGMEGEVMHIKTRVSNMISRFQEETGFDLSIPETPEGKTKLKLCKTHFLEKLNFFTTSARKKERLLEDIFTWINSWGFVFSEELPRKDRHVQKDEWADIIAQMLPLVLITKDGGVRSLVTLCSHLIGEKKCSQKRASRCQMGLGGPQRAQGLASALAGQGPDTGAWGCASSRAPGPLRKRARSPPHRRRKKSSPGLFRSGWAGILPLGRREQLGPGEDADSPGAGGGWGGPGSFSLTSSAHPGTKGMLWKQWRERGPAMKPPTTREMLHDPTAVASSVQEIRAMLTELLGSSWFNKSEMDIIRHMNEMVENLGEALAIQKQENKTLKCQRDYLHAQLEGLTRQGAPKVTEVSKLIPRLPRRVFPVPLARRSTGEARPLHAGVVNIELAPDAVGAWKKPRAGARPVGEVPLPGLGPADLEPGPKGQPGARKQPKKLGAGFRLLGLHSRRRVPLEGEEGTLRGEVPEAQLQEANPREYKARLDERQPEALEESNLGPTEVLASTSSVTSGRRGRQRGPSDGPRITIRNSHFIPSVIRGSILEDDPPNSPESPPPDQSDTG</sequence>
<reference evidence="3" key="2">
    <citation type="submission" date="2025-08" db="UniProtKB">
        <authorList>
            <consortium name="Ensembl"/>
        </authorList>
    </citation>
    <scope>IDENTIFICATION</scope>
    <source>
        <strain evidence="3">Glennie</strain>
    </source>
</reference>
<evidence type="ECO:0000313" key="3">
    <source>
        <dbReference type="Ensembl" id="ENSOANP00000031008.2"/>
    </source>
</evidence>
<evidence type="ECO:0000313" key="4">
    <source>
        <dbReference type="Proteomes" id="UP000002279"/>
    </source>
</evidence>
<feature type="region of interest" description="Disordered" evidence="1">
    <location>
        <begin position="499"/>
        <end position="609"/>
    </location>
</feature>
<feature type="compositionally biased region" description="Basic residues" evidence="1">
    <location>
        <begin position="228"/>
        <end position="243"/>
    </location>
</feature>
<dbReference type="STRING" id="9258.ENSOANP00000031008"/>
<dbReference type="InterPro" id="IPR049144">
    <property type="entry name" value="FAM186A_B_N"/>
</dbReference>
<evidence type="ECO:0000256" key="1">
    <source>
        <dbReference type="SAM" id="MobiDB-lite"/>
    </source>
</evidence>
<protein>
    <recommendedName>
        <fullName evidence="2">FAM186A/B N-terminal domain-containing protein</fullName>
    </recommendedName>
</protein>
<keyword evidence="4" id="KW-1185">Reference proteome</keyword>
<feature type="domain" description="FAM186A/B N-terminal" evidence="2">
    <location>
        <begin position="294"/>
        <end position="375"/>
    </location>
</feature>
<proteinExistence type="predicted"/>
<reference evidence="3" key="3">
    <citation type="submission" date="2025-09" db="UniProtKB">
        <authorList>
            <consortium name="Ensembl"/>
        </authorList>
    </citation>
    <scope>IDENTIFICATION</scope>
    <source>
        <strain evidence="3">Glennie</strain>
    </source>
</reference>
<dbReference type="Ensembl" id="ENSOANT00000040246.2">
    <property type="protein sequence ID" value="ENSOANP00000031008.2"/>
    <property type="gene ID" value="ENSOANG00000032250.2"/>
</dbReference>
<feature type="compositionally biased region" description="Low complexity" evidence="1">
    <location>
        <begin position="455"/>
        <end position="466"/>
    </location>
</feature>
<feature type="region of interest" description="Disordered" evidence="1">
    <location>
        <begin position="1"/>
        <end position="32"/>
    </location>
</feature>
<dbReference type="PANTHER" id="PTHR33590:SF1">
    <property type="entry name" value="PDZ DOMAIN-CONTAINING PROTEIN"/>
    <property type="match status" value="1"/>
</dbReference>
<dbReference type="eggNOG" id="ENOG502S05D">
    <property type="taxonomic scope" value="Eukaryota"/>
</dbReference>
<dbReference type="GeneTree" id="ENSGT01000000217643"/>
<feature type="region of interest" description="Disordered" evidence="1">
    <location>
        <begin position="214"/>
        <end position="296"/>
    </location>
</feature>
<feature type="compositionally biased region" description="Pro residues" evidence="1">
    <location>
        <begin position="595"/>
        <end position="609"/>
    </location>
</feature>
<dbReference type="HOGENOM" id="CLU_541786_0_0_1"/>
<dbReference type="Proteomes" id="UP000002279">
    <property type="component" value="Chromosome 12"/>
</dbReference>